<dbReference type="Proteomes" id="UP000824013">
    <property type="component" value="Unassembled WGS sequence"/>
</dbReference>
<evidence type="ECO:0000256" key="16">
    <source>
        <dbReference type="ARBA" id="ARBA00023239"/>
    </source>
</evidence>
<keyword evidence="13" id="KW-0460">Magnesium</keyword>
<comment type="catalytic activity">
    <reaction evidence="1">
        <text>D-ribulose 5-phosphate = (2S)-2-hydroxy-3-oxobutyl phosphate + formate + H(+)</text>
        <dbReference type="Rhea" id="RHEA:18457"/>
        <dbReference type="ChEBI" id="CHEBI:15378"/>
        <dbReference type="ChEBI" id="CHEBI:15740"/>
        <dbReference type="ChEBI" id="CHEBI:58121"/>
        <dbReference type="ChEBI" id="CHEBI:58830"/>
        <dbReference type="EC" id="4.1.99.12"/>
    </reaction>
</comment>
<evidence type="ECO:0000256" key="11">
    <source>
        <dbReference type="ARBA" id="ARBA00022801"/>
    </source>
</evidence>
<keyword evidence="16" id="KW-0456">Lyase</keyword>
<dbReference type="Gene3D" id="3.40.50.10990">
    <property type="entry name" value="GTP cyclohydrolase II"/>
    <property type="match status" value="1"/>
</dbReference>
<evidence type="ECO:0000256" key="19">
    <source>
        <dbReference type="ARBA" id="ARBA00049295"/>
    </source>
</evidence>
<dbReference type="FunFam" id="3.90.870.10:FF:000001">
    <property type="entry name" value="Riboflavin biosynthesis protein RibBA"/>
    <property type="match status" value="1"/>
</dbReference>
<comment type="pathway">
    <text evidence="6">Cofactor biosynthesis; riboflavin biosynthesis; 2-hydroxy-3-oxobutyl phosphate from D-ribulose 5-phosphate: step 1/1.</text>
</comment>
<evidence type="ECO:0000256" key="12">
    <source>
        <dbReference type="ARBA" id="ARBA00022833"/>
    </source>
</evidence>
<evidence type="ECO:0000256" key="9">
    <source>
        <dbReference type="ARBA" id="ARBA00022723"/>
    </source>
</evidence>
<dbReference type="GO" id="GO:0009231">
    <property type="term" value="P:riboflavin biosynthetic process"/>
    <property type="evidence" value="ECO:0007669"/>
    <property type="project" value="UniProtKB-UniRule"/>
</dbReference>
<comment type="similarity">
    <text evidence="7">In the N-terminal section; belongs to the DHBP synthase family.</text>
</comment>
<dbReference type="GO" id="GO:0005829">
    <property type="term" value="C:cytosol"/>
    <property type="evidence" value="ECO:0007669"/>
    <property type="project" value="TreeGrafter"/>
</dbReference>
<feature type="active site" description="Nucleophile" evidence="20">
    <location>
        <position position="331"/>
    </location>
</feature>
<comment type="caution">
    <text evidence="22">The sequence shown here is derived from an EMBL/GenBank/DDBJ whole genome shotgun (WGS) entry which is preliminary data.</text>
</comment>
<evidence type="ECO:0000256" key="15">
    <source>
        <dbReference type="ARBA" id="ARBA00023211"/>
    </source>
</evidence>
<dbReference type="SUPFAM" id="SSF142695">
    <property type="entry name" value="RibA-like"/>
    <property type="match status" value="1"/>
</dbReference>
<dbReference type="EC" id="3.5.4.25" evidence="20"/>
<dbReference type="GO" id="GO:0008686">
    <property type="term" value="F:3,4-dihydroxy-2-butanone-4-phosphate synthase activity"/>
    <property type="evidence" value="ECO:0007669"/>
    <property type="project" value="UniProtKB-EC"/>
</dbReference>
<evidence type="ECO:0000256" key="5">
    <source>
        <dbReference type="ARBA" id="ARBA00004853"/>
    </source>
</evidence>
<evidence type="ECO:0000256" key="8">
    <source>
        <dbReference type="ARBA" id="ARBA00022619"/>
    </source>
</evidence>
<feature type="binding site" evidence="20">
    <location>
        <position position="273"/>
    </location>
    <ligand>
        <name>GTP</name>
        <dbReference type="ChEBI" id="CHEBI:37565"/>
    </ligand>
</feature>
<feature type="domain" description="GTP cyclohydrolase II" evidence="21">
    <location>
        <begin position="212"/>
        <end position="370"/>
    </location>
</feature>
<dbReference type="PANTHER" id="PTHR21327">
    <property type="entry name" value="GTP CYCLOHYDROLASE II-RELATED"/>
    <property type="match status" value="1"/>
</dbReference>
<comment type="function">
    <text evidence="4">Catalyzes the conversion of D-ribulose 5-phosphate to formate and 3,4-dihydroxy-2-butanone 4-phosphate.</text>
</comment>
<dbReference type="InterPro" id="IPR000422">
    <property type="entry name" value="DHBP_synthase_RibB"/>
</dbReference>
<dbReference type="GO" id="GO:0005525">
    <property type="term" value="F:GTP binding"/>
    <property type="evidence" value="ECO:0007669"/>
    <property type="project" value="UniProtKB-KW"/>
</dbReference>
<feature type="binding site" evidence="20">
    <location>
        <position position="357"/>
    </location>
    <ligand>
        <name>GTP</name>
        <dbReference type="ChEBI" id="CHEBI:37565"/>
    </ligand>
</feature>
<comment type="cofactor">
    <cofactor evidence="20">
        <name>Zn(2+)</name>
        <dbReference type="ChEBI" id="CHEBI:29105"/>
    </cofactor>
    <text evidence="20">Binds 1 zinc ion per subunit.</text>
</comment>
<dbReference type="Pfam" id="PF00925">
    <property type="entry name" value="GTP_cyclohydro2"/>
    <property type="match status" value="1"/>
</dbReference>
<evidence type="ECO:0000256" key="2">
    <source>
        <dbReference type="ARBA" id="ARBA00001936"/>
    </source>
</evidence>
<evidence type="ECO:0000256" key="14">
    <source>
        <dbReference type="ARBA" id="ARBA00023134"/>
    </source>
</evidence>
<evidence type="ECO:0000256" key="20">
    <source>
        <dbReference type="HAMAP-Rule" id="MF_00179"/>
    </source>
</evidence>
<evidence type="ECO:0000256" key="6">
    <source>
        <dbReference type="ARBA" id="ARBA00004904"/>
    </source>
</evidence>
<dbReference type="GO" id="GO:0003935">
    <property type="term" value="F:GTP cyclohydrolase II activity"/>
    <property type="evidence" value="ECO:0007669"/>
    <property type="project" value="UniProtKB-UniRule"/>
</dbReference>
<evidence type="ECO:0000256" key="1">
    <source>
        <dbReference type="ARBA" id="ARBA00000141"/>
    </source>
</evidence>
<keyword evidence="11 20" id="KW-0378">Hydrolase</keyword>
<protein>
    <recommendedName>
        <fullName evidence="20">GTP cyclohydrolase-2</fullName>
        <ecNumber evidence="20">3.5.4.25</ecNumber>
    </recommendedName>
    <alternativeName>
        <fullName evidence="20">GTP cyclohydrolase II</fullName>
    </alternativeName>
</protein>
<dbReference type="Pfam" id="PF00926">
    <property type="entry name" value="DHBP_synthase"/>
    <property type="match status" value="1"/>
</dbReference>
<dbReference type="PANTHER" id="PTHR21327:SF18">
    <property type="entry name" value="3,4-DIHYDROXY-2-BUTANONE 4-PHOSPHATE SYNTHASE"/>
    <property type="match status" value="1"/>
</dbReference>
<feature type="binding site" evidence="20">
    <location>
        <position position="317"/>
    </location>
    <ligand>
        <name>GTP</name>
        <dbReference type="ChEBI" id="CHEBI:37565"/>
    </ligand>
</feature>
<feature type="binding site" evidence="20">
    <location>
        <position position="270"/>
    </location>
    <ligand>
        <name>Zn(2+)</name>
        <dbReference type="ChEBI" id="CHEBI:29105"/>
        <note>catalytic</note>
    </ligand>
</feature>
<dbReference type="CDD" id="cd00641">
    <property type="entry name" value="GTP_cyclohydro2"/>
    <property type="match status" value="1"/>
</dbReference>
<dbReference type="InterPro" id="IPR017945">
    <property type="entry name" value="DHBP_synth_RibB-like_a/b_dom"/>
</dbReference>
<comment type="cofactor">
    <cofactor evidence="2">
        <name>Mn(2+)</name>
        <dbReference type="ChEBI" id="CHEBI:29035"/>
    </cofactor>
</comment>
<evidence type="ECO:0000313" key="22">
    <source>
        <dbReference type="EMBL" id="HIY93692.1"/>
    </source>
</evidence>
<keyword evidence="15" id="KW-0464">Manganese</keyword>
<evidence type="ECO:0000256" key="7">
    <source>
        <dbReference type="ARBA" id="ARBA00005520"/>
    </source>
</evidence>
<keyword evidence="8 20" id="KW-0686">Riboflavin biosynthesis</keyword>
<dbReference type="InterPro" id="IPR000926">
    <property type="entry name" value="RibA"/>
</dbReference>
<evidence type="ECO:0000256" key="17">
    <source>
        <dbReference type="ARBA" id="ARBA00023268"/>
    </source>
</evidence>
<feature type="binding site" evidence="20">
    <location>
        <position position="268"/>
    </location>
    <ligand>
        <name>Zn(2+)</name>
        <dbReference type="ChEBI" id="CHEBI:29105"/>
        <note>catalytic</note>
    </ligand>
</feature>
<accession>A0A9D2CPN7</accession>
<keyword evidence="9 20" id="KW-0479">Metal-binding</keyword>
<feature type="binding site" evidence="20">
    <location>
        <begin position="295"/>
        <end position="297"/>
    </location>
    <ligand>
        <name>GTP</name>
        <dbReference type="ChEBI" id="CHEBI:37565"/>
    </ligand>
</feature>
<dbReference type="FunFam" id="3.40.50.10990:FF:000001">
    <property type="entry name" value="Riboflavin biosynthesis protein RibBA"/>
    <property type="match status" value="1"/>
</dbReference>
<comment type="similarity">
    <text evidence="20">Belongs to the GTP cyclohydrolase II family.</text>
</comment>
<keyword evidence="12 20" id="KW-0862">Zinc</keyword>
<feature type="binding site" evidence="20">
    <location>
        <begin position="252"/>
        <end position="256"/>
    </location>
    <ligand>
        <name>GTP</name>
        <dbReference type="ChEBI" id="CHEBI:37565"/>
    </ligand>
</feature>
<organism evidence="22 23">
    <name type="scientific">Candidatus Companilactobacillus pullicola</name>
    <dbReference type="NCBI Taxonomy" id="2838523"/>
    <lineage>
        <taxon>Bacteria</taxon>
        <taxon>Bacillati</taxon>
        <taxon>Bacillota</taxon>
        <taxon>Bacilli</taxon>
        <taxon>Lactobacillales</taxon>
        <taxon>Lactobacillaceae</taxon>
        <taxon>Companilactobacillus</taxon>
    </lineage>
</organism>
<name>A0A9D2CPN7_9LACO</name>
<dbReference type="GO" id="GO:0008270">
    <property type="term" value="F:zinc ion binding"/>
    <property type="evidence" value="ECO:0007669"/>
    <property type="project" value="UniProtKB-UniRule"/>
</dbReference>
<keyword evidence="17" id="KW-0511">Multifunctional enzyme</keyword>
<evidence type="ECO:0000259" key="21">
    <source>
        <dbReference type="Pfam" id="PF00925"/>
    </source>
</evidence>
<sequence>MSINETIQKVERAIEELKQGKLIIVADSTKREAEGDMIGLADFVTPEAVNFMISHAKGLLCVPMSSKQANKLDLHLMTKGHDAFNTAFTVSTDAKTTTTGISAFDRADTIKKLAVSQDPQDFYHPGHIFPLIAKDGGVLERDGHTEAAVDLAKLSQSSPVAYICEMVKDNGRMARRPELKAFAKEHEMSLITIKDIIDYRFARDVDVLTEVSDVDLPTKYGHFRLKSFLFKQDPILIIYKGEIQQQKNLLVRVHSECFTGDVLGSMRCDCGEQLATALQKIEENKSGAVIYLNQEGRGIGLINKLRAYQLQDQGLDTVEANLKLGFPADQRDYRVVTAVLNKLDITSISLLTNNPDKVDQLKQMGLTVTRVPLEMHPNKSDIKYLETKKHKFHHLLSEVE</sequence>
<dbReference type="EMBL" id="DXCM01000090">
    <property type="protein sequence ID" value="HIY93692.1"/>
    <property type="molecule type" value="Genomic_DNA"/>
</dbReference>
<evidence type="ECO:0000256" key="3">
    <source>
        <dbReference type="ARBA" id="ARBA00001946"/>
    </source>
</evidence>
<gene>
    <name evidence="20 22" type="primary">ribA</name>
    <name evidence="22" type="ORF">H9820_12230</name>
</gene>
<evidence type="ECO:0000256" key="18">
    <source>
        <dbReference type="ARBA" id="ARBA00043932"/>
    </source>
</evidence>
<evidence type="ECO:0000256" key="4">
    <source>
        <dbReference type="ARBA" id="ARBA00002284"/>
    </source>
</evidence>
<dbReference type="AlphaFoldDB" id="A0A9D2CPN7"/>
<evidence type="ECO:0000313" key="23">
    <source>
        <dbReference type="Proteomes" id="UP000824013"/>
    </source>
</evidence>
<dbReference type="InterPro" id="IPR032677">
    <property type="entry name" value="GTP_cyclohydro_II"/>
</dbReference>
<dbReference type="SUPFAM" id="SSF55821">
    <property type="entry name" value="YrdC/RibB"/>
    <property type="match status" value="1"/>
</dbReference>
<dbReference type="NCBIfam" id="TIGR00506">
    <property type="entry name" value="ribB"/>
    <property type="match status" value="1"/>
</dbReference>
<proteinExistence type="inferred from homology"/>
<reference evidence="22" key="1">
    <citation type="journal article" date="2021" name="PeerJ">
        <title>Extensive microbial diversity within the chicken gut microbiome revealed by metagenomics and culture.</title>
        <authorList>
            <person name="Gilroy R."/>
            <person name="Ravi A."/>
            <person name="Getino M."/>
            <person name="Pursley I."/>
            <person name="Horton D.L."/>
            <person name="Alikhan N.F."/>
            <person name="Baker D."/>
            <person name="Gharbi K."/>
            <person name="Hall N."/>
            <person name="Watson M."/>
            <person name="Adriaenssens E.M."/>
            <person name="Foster-Nyarko E."/>
            <person name="Jarju S."/>
            <person name="Secka A."/>
            <person name="Antonio M."/>
            <person name="Oren A."/>
            <person name="Chaudhuri R.R."/>
            <person name="La Ragione R."/>
            <person name="Hildebrand F."/>
            <person name="Pallen M.J."/>
        </authorList>
    </citation>
    <scope>NUCLEOTIDE SEQUENCE</scope>
    <source>
        <strain evidence="22">3204</strain>
    </source>
</reference>
<evidence type="ECO:0000256" key="10">
    <source>
        <dbReference type="ARBA" id="ARBA00022741"/>
    </source>
</evidence>
<comment type="catalytic activity">
    <reaction evidence="19 20">
        <text>GTP + 4 H2O = 2,5-diamino-6-hydroxy-4-(5-phosphoribosylamino)-pyrimidine + formate + 2 phosphate + 3 H(+)</text>
        <dbReference type="Rhea" id="RHEA:23704"/>
        <dbReference type="ChEBI" id="CHEBI:15377"/>
        <dbReference type="ChEBI" id="CHEBI:15378"/>
        <dbReference type="ChEBI" id="CHEBI:15740"/>
        <dbReference type="ChEBI" id="CHEBI:37565"/>
        <dbReference type="ChEBI" id="CHEBI:43474"/>
        <dbReference type="ChEBI" id="CHEBI:58614"/>
        <dbReference type="EC" id="3.5.4.25"/>
    </reaction>
</comment>
<comment type="function">
    <text evidence="18 20">Catalyzes the conversion of GTP to 2,5-diamino-6-ribosylamino-4(3H)-pyrimidinone 5'-phosphate (DARP), formate and pyrophosphate.</text>
</comment>
<dbReference type="Gene3D" id="3.90.870.10">
    <property type="entry name" value="DHBP synthase"/>
    <property type="match status" value="1"/>
</dbReference>
<dbReference type="NCBIfam" id="NF001591">
    <property type="entry name" value="PRK00393.1"/>
    <property type="match status" value="1"/>
</dbReference>
<keyword evidence="10 20" id="KW-0547">Nucleotide-binding</keyword>
<feature type="binding site" evidence="20">
    <location>
        <position position="257"/>
    </location>
    <ligand>
        <name>Zn(2+)</name>
        <dbReference type="ChEBI" id="CHEBI:29105"/>
        <note>catalytic</note>
    </ligand>
</feature>
<comment type="pathway">
    <text evidence="5 20">Cofactor biosynthesis; riboflavin biosynthesis; 5-amino-6-(D-ribitylamino)uracil from GTP: step 1/4.</text>
</comment>
<feature type="binding site" evidence="20">
    <location>
        <position position="352"/>
    </location>
    <ligand>
        <name>GTP</name>
        <dbReference type="ChEBI" id="CHEBI:37565"/>
    </ligand>
</feature>
<reference evidence="22" key="2">
    <citation type="submission" date="2021-04" db="EMBL/GenBank/DDBJ databases">
        <authorList>
            <person name="Gilroy R."/>
        </authorList>
    </citation>
    <scope>NUCLEOTIDE SEQUENCE</scope>
    <source>
        <strain evidence="22">3204</strain>
    </source>
</reference>
<keyword evidence="14 20" id="KW-0342">GTP-binding</keyword>
<evidence type="ECO:0000256" key="13">
    <source>
        <dbReference type="ARBA" id="ARBA00022842"/>
    </source>
</evidence>
<dbReference type="InterPro" id="IPR036144">
    <property type="entry name" value="RibA-like_sf"/>
</dbReference>
<dbReference type="HAMAP" id="MF_00179">
    <property type="entry name" value="RibA"/>
    <property type="match status" value="1"/>
</dbReference>
<dbReference type="NCBIfam" id="TIGR00505">
    <property type="entry name" value="ribA"/>
    <property type="match status" value="1"/>
</dbReference>
<comment type="cofactor">
    <cofactor evidence="3">
        <name>Mg(2+)</name>
        <dbReference type="ChEBI" id="CHEBI:18420"/>
    </cofactor>
</comment>
<feature type="active site" description="Proton acceptor" evidence="20">
    <location>
        <position position="329"/>
    </location>
</feature>
<dbReference type="PIRSF" id="PIRSF001259">
    <property type="entry name" value="RibA"/>
    <property type="match status" value="1"/>
</dbReference>